<dbReference type="PANTHER" id="PTHR11863">
    <property type="entry name" value="STEROL DESATURASE"/>
    <property type="match status" value="1"/>
</dbReference>
<feature type="transmembrane region" description="Helical" evidence="5">
    <location>
        <begin position="30"/>
        <end position="50"/>
    </location>
</feature>
<protein>
    <submittedName>
        <fullName evidence="7">Sterol desaturase family protein</fullName>
    </submittedName>
</protein>
<name>A0A5C6RMT3_9BACT</name>
<evidence type="ECO:0000256" key="1">
    <source>
        <dbReference type="ARBA" id="ARBA00004370"/>
    </source>
</evidence>
<evidence type="ECO:0000256" key="3">
    <source>
        <dbReference type="ARBA" id="ARBA00022989"/>
    </source>
</evidence>
<evidence type="ECO:0000313" key="7">
    <source>
        <dbReference type="EMBL" id="TXB63274.1"/>
    </source>
</evidence>
<gene>
    <name evidence="7" type="ORF">FRY97_09845</name>
</gene>
<dbReference type="Proteomes" id="UP000321580">
    <property type="component" value="Unassembled WGS sequence"/>
</dbReference>
<dbReference type="GO" id="GO:0005506">
    <property type="term" value="F:iron ion binding"/>
    <property type="evidence" value="ECO:0007669"/>
    <property type="project" value="InterPro"/>
</dbReference>
<feature type="transmembrane region" description="Helical" evidence="5">
    <location>
        <begin position="62"/>
        <end position="83"/>
    </location>
</feature>
<dbReference type="EMBL" id="VOOR01000017">
    <property type="protein sequence ID" value="TXB63274.1"/>
    <property type="molecule type" value="Genomic_DNA"/>
</dbReference>
<dbReference type="RefSeq" id="WP_147167338.1">
    <property type="nucleotide sequence ID" value="NZ_VOOR01000017.1"/>
</dbReference>
<proteinExistence type="predicted"/>
<evidence type="ECO:0000259" key="6">
    <source>
        <dbReference type="Pfam" id="PF04116"/>
    </source>
</evidence>
<dbReference type="GO" id="GO:0016491">
    <property type="term" value="F:oxidoreductase activity"/>
    <property type="evidence" value="ECO:0007669"/>
    <property type="project" value="InterPro"/>
</dbReference>
<feature type="transmembrane region" description="Helical" evidence="5">
    <location>
        <begin position="177"/>
        <end position="201"/>
    </location>
</feature>
<dbReference type="Pfam" id="PF04116">
    <property type="entry name" value="FA_hydroxylase"/>
    <property type="match status" value="1"/>
</dbReference>
<dbReference type="InterPro" id="IPR050307">
    <property type="entry name" value="Sterol_Desaturase_Related"/>
</dbReference>
<keyword evidence="4 5" id="KW-0472">Membrane</keyword>
<feature type="transmembrane region" description="Helical" evidence="5">
    <location>
        <begin position="246"/>
        <end position="268"/>
    </location>
</feature>
<comment type="subcellular location">
    <subcellularLocation>
        <location evidence="1">Membrane</location>
    </subcellularLocation>
</comment>
<keyword evidence="3 5" id="KW-1133">Transmembrane helix</keyword>
<evidence type="ECO:0000256" key="5">
    <source>
        <dbReference type="SAM" id="Phobius"/>
    </source>
</evidence>
<dbReference type="GO" id="GO:0016020">
    <property type="term" value="C:membrane"/>
    <property type="evidence" value="ECO:0007669"/>
    <property type="project" value="UniProtKB-SubCell"/>
</dbReference>
<feature type="transmembrane region" description="Helical" evidence="5">
    <location>
        <begin position="288"/>
        <end position="310"/>
    </location>
</feature>
<keyword evidence="2 5" id="KW-0812">Transmembrane</keyword>
<evidence type="ECO:0000256" key="2">
    <source>
        <dbReference type="ARBA" id="ARBA00022692"/>
    </source>
</evidence>
<feature type="domain" description="Fatty acid hydroxylase" evidence="6">
    <location>
        <begin position="120"/>
        <end position="208"/>
    </location>
</feature>
<keyword evidence="8" id="KW-1185">Reference proteome</keyword>
<organism evidence="7 8">
    <name type="scientific">Phaeodactylibacter luteus</name>
    <dbReference type="NCBI Taxonomy" id="1564516"/>
    <lineage>
        <taxon>Bacteria</taxon>
        <taxon>Pseudomonadati</taxon>
        <taxon>Bacteroidota</taxon>
        <taxon>Saprospiria</taxon>
        <taxon>Saprospirales</taxon>
        <taxon>Haliscomenobacteraceae</taxon>
        <taxon>Phaeodactylibacter</taxon>
    </lineage>
</organism>
<dbReference type="OrthoDB" id="9770329at2"/>
<evidence type="ECO:0000313" key="8">
    <source>
        <dbReference type="Proteomes" id="UP000321580"/>
    </source>
</evidence>
<reference evidence="7 8" key="1">
    <citation type="submission" date="2019-08" db="EMBL/GenBank/DDBJ databases">
        <title>Genome of Phaeodactylibacter luteus.</title>
        <authorList>
            <person name="Bowman J.P."/>
        </authorList>
    </citation>
    <scope>NUCLEOTIDE SEQUENCE [LARGE SCALE GENOMIC DNA]</scope>
    <source>
        <strain evidence="7 8">KCTC 42180</strain>
    </source>
</reference>
<feature type="transmembrane region" description="Helical" evidence="5">
    <location>
        <begin position="113"/>
        <end position="133"/>
    </location>
</feature>
<feature type="transmembrane region" description="Helical" evidence="5">
    <location>
        <begin position="213"/>
        <end position="234"/>
    </location>
</feature>
<evidence type="ECO:0000256" key="4">
    <source>
        <dbReference type="ARBA" id="ARBA00023136"/>
    </source>
</evidence>
<sequence length="357" mass="41207">MKYWDIFVQGYQGYASYLWYEITHPGWHNYFYWLLAVSAFFFLMEVVTPWRKEQPKFRKDFWLDFFYMFFNFFLFSLVIYNAASDVVVNLFNDGIKFITGGFDLQGSNPLNGAPMWAVLLVGFVVRDFVQWWVHRLLHRSDTLWEFHKVHHSVEQMGFAAHLRYHWMENVVYRTLEYIPLALLGVGLYDFFIIHIFTLAVGHYNHSNITVPGYVTGGVLGLLVGLVIATSGFEVSLLQDPSFSTQLMVVGGSVAVGALVLAPVMKVLFNSPEMHIWHHSYDLPEEHRYGVNFGLTLACWDYIFGTAYIPFNGRDIRLGFPGVEEFPQDFVGQNLHGIVRKHEAERVSENDLPGAVKS</sequence>
<dbReference type="AlphaFoldDB" id="A0A5C6RMT3"/>
<dbReference type="GO" id="GO:0008610">
    <property type="term" value="P:lipid biosynthetic process"/>
    <property type="evidence" value="ECO:0007669"/>
    <property type="project" value="InterPro"/>
</dbReference>
<comment type="caution">
    <text evidence="7">The sequence shown here is derived from an EMBL/GenBank/DDBJ whole genome shotgun (WGS) entry which is preliminary data.</text>
</comment>
<dbReference type="InterPro" id="IPR006694">
    <property type="entry name" value="Fatty_acid_hydroxylase"/>
</dbReference>
<accession>A0A5C6RMT3</accession>